<name>A0ACD4D021_9HYPH</name>
<keyword evidence="1" id="KW-0614">Plasmid</keyword>
<sequence length="353" mass="38501">MEGAKATISAVFCSLLFMFCLGTSSQLFAFPPGHGPNAVVSAFLYTLSVLVLSDGLLRRSGKRLPLLGHLARLVSVVVSVAYFYYIDRQLLMRIYILNFGLGLILSATAWKLRHLRLGRASERFLFWILLAFAVHFFPRTVLTVGSNAPAAQGFGFSPFWLALQFSLAILGVALALALLAVTIGDTIEVLRRERATDPLTGLLNRRGFDECVISHLRTPNMRPVSLVVADIDHFKNINDAFGHQVGDKVLSGFGRLLLDMLGQAGICGRLGGEEFVVLMPNCGGSVARAFAERLRHEMRDNSFDGLPAAQRVTVSLGVAEARSRESVAELIARADAALYAAKRAGRDCVKYTN</sequence>
<evidence type="ECO:0000313" key="1">
    <source>
        <dbReference type="EMBL" id="UXN59227.1"/>
    </source>
</evidence>
<geneLocation type="plasmid" evidence="1 2">
    <name>p_unnamed1</name>
</geneLocation>
<dbReference type="Proteomes" id="UP001061991">
    <property type="component" value="Plasmid p_unnamed1"/>
</dbReference>
<dbReference type="EMBL" id="CP104972">
    <property type="protein sequence ID" value="UXN59227.1"/>
    <property type="molecule type" value="Genomic_DNA"/>
</dbReference>
<evidence type="ECO:0000313" key="2">
    <source>
        <dbReference type="Proteomes" id="UP001061991"/>
    </source>
</evidence>
<protein>
    <submittedName>
        <fullName evidence="1">GGDEF domain-containing protein</fullName>
    </submittedName>
</protein>
<organism evidence="1 2">
    <name type="scientific">Phyllobacterium zundukense</name>
    <dbReference type="NCBI Taxonomy" id="1867719"/>
    <lineage>
        <taxon>Bacteria</taxon>
        <taxon>Pseudomonadati</taxon>
        <taxon>Pseudomonadota</taxon>
        <taxon>Alphaproteobacteria</taxon>
        <taxon>Hyphomicrobiales</taxon>
        <taxon>Phyllobacteriaceae</taxon>
        <taxon>Phyllobacterium</taxon>
    </lineage>
</organism>
<accession>A0ACD4D021</accession>
<keyword evidence="2" id="KW-1185">Reference proteome</keyword>
<proteinExistence type="predicted"/>
<reference evidence="1" key="1">
    <citation type="submission" date="2022-09" db="EMBL/GenBank/DDBJ databases">
        <title>Interaction between co-microsymbionts with complementary sets of symbiotic genes in legume-rhizobium systems.</title>
        <authorList>
            <person name="Safronova V."/>
            <person name="Sazanova A."/>
            <person name="Afonin A."/>
            <person name="Chirak E."/>
        </authorList>
    </citation>
    <scope>NUCLEOTIDE SEQUENCE</scope>
    <source>
        <strain evidence="1">A18/3m</strain>
    </source>
</reference>
<gene>
    <name evidence="1" type="ORF">N8E88_11335</name>
</gene>